<feature type="active site" description="Proton acceptor" evidence="11 12">
    <location>
        <position position="360"/>
    </location>
</feature>
<dbReference type="PRINTS" id="PR00148">
    <property type="entry name" value="ENOLASE"/>
</dbReference>
<dbReference type="GO" id="GO:0005576">
    <property type="term" value="C:extracellular region"/>
    <property type="evidence" value="ECO:0007669"/>
    <property type="project" value="UniProtKB-SubCell"/>
</dbReference>
<dbReference type="EC" id="4.2.1.11" evidence="3 11"/>
<evidence type="ECO:0000256" key="11">
    <source>
        <dbReference type="HAMAP-Rule" id="MF_00318"/>
    </source>
</evidence>
<comment type="pathway">
    <text evidence="1 11">Carbohydrate degradation; glycolysis; pyruvate from D-glyceraldehyde 3-phosphate: step 4/5.</text>
</comment>
<dbReference type="SUPFAM" id="SSF51604">
    <property type="entry name" value="Enolase C-terminal domain-like"/>
    <property type="match status" value="1"/>
</dbReference>
<keyword evidence="9 11" id="KW-0324">Glycolysis</keyword>
<dbReference type="Pfam" id="PF00113">
    <property type="entry name" value="Enolase_C"/>
    <property type="match status" value="1"/>
</dbReference>
<dbReference type="FunFam" id="3.30.390.10:FF:000001">
    <property type="entry name" value="Enolase"/>
    <property type="match status" value="1"/>
</dbReference>
<feature type="binding site" evidence="13">
    <location>
        <position position="335"/>
    </location>
    <ligand>
        <name>substrate</name>
    </ligand>
</feature>
<feature type="binding site" evidence="13">
    <location>
        <position position="308"/>
    </location>
    <ligand>
        <name>substrate</name>
    </ligand>
</feature>
<evidence type="ECO:0000256" key="14">
    <source>
        <dbReference type="PIRSR" id="PIRSR001400-3"/>
    </source>
</evidence>
<evidence type="ECO:0000256" key="10">
    <source>
        <dbReference type="ARBA" id="ARBA00023239"/>
    </source>
</evidence>
<feature type="binding site" evidence="11 14">
    <location>
        <position position="335"/>
    </location>
    <ligand>
        <name>Mg(2+)</name>
        <dbReference type="ChEBI" id="CHEBI:18420"/>
    </ligand>
</feature>
<dbReference type="SMART" id="SM01192">
    <property type="entry name" value="Enolase_C"/>
    <property type="match status" value="1"/>
</dbReference>
<dbReference type="CDD" id="cd03313">
    <property type="entry name" value="enolase"/>
    <property type="match status" value="1"/>
</dbReference>
<dbReference type="InterPro" id="IPR029017">
    <property type="entry name" value="Enolase-like_N"/>
</dbReference>
<dbReference type="HOGENOM" id="CLU_031223_2_1_14"/>
<dbReference type="InterPro" id="IPR020809">
    <property type="entry name" value="Enolase_CS"/>
</dbReference>
<keyword evidence="5 11" id="KW-0963">Cytoplasm</keyword>
<feature type="binding site" evidence="13">
    <location>
        <begin position="387"/>
        <end position="390"/>
    </location>
    <ligand>
        <name>substrate</name>
    </ligand>
</feature>
<feature type="binding site" evidence="11">
    <location>
        <position position="390"/>
    </location>
    <ligand>
        <name>(2R)-2-phosphoglycerate</name>
        <dbReference type="ChEBI" id="CHEBI:58289"/>
    </ligand>
</feature>
<evidence type="ECO:0000256" key="12">
    <source>
        <dbReference type="PIRSR" id="PIRSR001400-1"/>
    </source>
</evidence>
<feature type="binding site" evidence="13">
    <location>
        <position position="164"/>
    </location>
    <ligand>
        <name>substrate</name>
    </ligand>
</feature>
<dbReference type="InterPro" id="IPR020810">
    <property type="entry name" value="Enolase_C"/>
</dbReference>
<organism evidence="17 18">
    <name type="scientific">Spiroplasma syrphidicola EA-1</name>
    <dbReference type="NCBI Taxonomy" id="1276229"/>
    <lineage>
        <taxon>Bacteria</taxon>
        <taxon>Bacillati</taxon>
        <taxon>Mycoplasmatota</taxon>
        <taxon>Mollicutes</taxon>
        <taxon>Entomoplasmatales</taxon>
        <taxon>Spiroplasmataceae</taxon>
        <taxon>Spiroplasma</taxon>
    </lineage>
</organism>
<dbReference type="STRING" id="1276229.SSYRP_v1c07670"/>
<dbReference type="GO" id="GO:0000015">
    <property type="term" value="C:phosphopyruvate hydratase complex"/>
    <property type="evidence" value="ECO:0007669"/>
    <property type="project" value="InterPro"/>
</dbReference>
<keyword evidence="8 11" id="KW-0460">Magnesium</keyword>
<reference evidence="17 18" key="1">
    <citation type="journal article" date="2013" name="Genome Biol. Evol.">
        <title>Complete genomes of two dipteran-associated spiroplasmas provided insights into the origin, dynamics, and impacts of viral invasion in spiroplasma.</title>
        <authorList>
            <person name="Ku C."/>
            <person name="Lo W.S."/>
            <person name="Chen L.L."/>
            <person name="Kuo C.H."/>
        </authorList>
    </citation>
    <scope>NUCLEOTIDE SEQUENCE [LARGE SCALE GENOMIC DNA]</scope>
    <source>
        <strain evidence="17">EA-1</strain>
    </source>
</reference>
<evidence type="ECO:0000256" key="7">
    <source>
        <dbReference type="ARBA" id="ARBA00022723"/>
    </source>
</evidence>
<gene>
    <name evidence="11 17" type="primary">eno</name>
    <name evidence="17" type="ORF">SSYRP_v1c07670</name>
</gene>
<dbReference type="HAMAP" id="MF_00318">
    <property type="entry name" value="Enolase"/>
    <property type="match status" value="1"/>
</dbReference>
<evidence type="ECO:0000256" key="13">
    <source>
        <dbReference type="PIRSR" id="PIRSR001400-2"/>
    </source>
</evidence>
<comment type="function">
    <text evidence="11">Catalyzes the reversible conversion of 2-phosphoglycerate (2-PG) into phosphoenolpyruvate (PEP). It is essential for the degradation of carbohydrates via glycolysis.</text>
</comment>
<dbReference type="GO" id="GO:0009986">
    <property type="term" value="C:cell surface"/>
    <property type="evidence" value="ECO:0007669"/>
    <property type="project" value="UniProtKB-SubCell"/>
</dbReference>
<proteinExistence type="inferred from homology"/>
<feature type="binding site" evidence="11 14">
    <location>
        <position position="258"/>
    </location>
    <ligand>
        <name>Mg(2+)</name>
        <dbReference type="ChEBI" id="CHEBI:18420"/>
    </ligand>
</feature>
<evidence type="ECO:0000259" key="15">
    <source>
        <dbReference type="SMART" id="SM01192"/>
    </source>
</evidence>
<dbReference type="PANTHER" id="PTHR11902">
    <property type="entry name" value="ENOLASE"/>
    <property type="match status" value="1"/>
</dbReference>
<feature type="binding site" evidence="13">
    <location>
        <position position="155"/>
    </location>
    <ligand>
        <name>substrate</name>
    </ligand>
</feature>
<dbReference type="InterPro" id="IPR020811">
    <property type="entry name" value="Enolase_N"/>
</dbReference>
<evidence type="ECO:0000256" key="9">
    <source>
        <dbReference type="ARBA" id="ARBA00023152"/>
    </source>
</evidence>
<feature type="domain" description="Enolase C-terminal TIM barrel" evidence="15">
    <location>
        <begin position="139"/>
        <end position="448"/>
    </location>
</feature>
<keyword evidence="6 11" id="KW-0964">Secreted</keyword>
<evidence type="ECO:0000256" key="8">
    <source>
        <dbReference type="ARBA" id="ARBA00022842"/>
    </source>
</evidence>
<feature type="active site" description="Proton donor" evidence="11 12">
    <location>
        <position position="205"/>
    </location>
</feature>
<dbReference type="GO" id="GO:0000287">
    <property type="term" value="F:magnesium ion binding"/>
    <property type="evidence" value="ECO:0007669"/>
    <property type="project" value="UniProtKB-UniRule"/>
</dbReference>
<sequence>MSKIENIYAREVLDSRGNPTVQVEVWTEFGGYGSAMVPSGASTGSREALELRDGDKARYFGKGVLKAVENVNTKIADIVIGMEVCDQVAIDNAMIQLDGTDFKKNLGANAMLGVSMAVAKAAANELEIPLYKYLGGVNAKTLPVPMLNIINGGEHADSAIDFQEFMIMPVGAPTFKEALRWSAEIFHTLKKILHDKGDITAVGDEGGFAPNFAWAYKDQTLEAFQAQTPAEVALELIVEAIKTAGYQPGAEGVMIAMDCASSELYFEDKKYHFKKIEKVTGKEWAISTEEMVKYLDKLVDKYPIISIEDGLAEADWNGFELQVQTMGSKIQIVGDDLFVTNPKITAEGIAHNAANSVLIKLNQIGTVTETIDTIQLAQKAGWTAVVSHRSGETEDTTIADLAVALNTGQIKTGSMSRSDRIAKYNRLLAIEDELGTSAKYDGIKTFYNLKKHVAEFKK</sequence>
<feature type="binding site" evidence="11 14">
    <location>
        <position position="308"/>
    </location>
    <ligand>
        <name>Mg(2+)</name>
        <dbReference type="ChEBI" id="CHEBI:18420"/>
    </ligand>
</feature>
<feature type="binding site" evidence="11">
    <location>
        <position position="389"/>
    </location>
    <ligand>
        <name>(2R)-2-phosphoglycerate</name>
        <dbReference type="ChEBI" id="CHEBI:58289"/>
    </ligand>
</feature>
<evidence type="ECO:0000256" key="1">
    <source>
        <dbReference type="ARBA" id="ARBA00005031"/>
    </source>
</evidence>
<evidence type="ECO:0000256" key="5">
    <source>
        <dbReference type="ARBA" id="ARBA00022490"/>
    </source>
</evidence>
<accession>R4U4F2</accession>
<dbReference type="Pfam" id="PF03952">
    <property type="entry name" value="Enolase_N"/>
    <property type="match status" value="1"/>
</dbReference>
<feature type="domain" description="Enolase N-terminal" evidence="16">
    <location>
        <begin position="4"/>
        <end position="134"/>
    </location>
</feature>
<dbReference type="NCBIfam" id="TIGR01060">
    <property type="entry name" value="eno"/>
    <property type="match status" value="1"/>
</dbReference>
<comment type="similarity">
    <text evidence="2 11">Belongs to the enolase family.</text>
</comment>
<dbReference type="SMART" id="SM01193">
    <property type="entry name" value="Enolase_N"/>
    <property type="match status" value="1"/>
</dbReference>
<dbReference type="FunFam" id="3.20.20.120:FF:000001">
    <property type="entry name" value="Enolase"/>
    <property type="match status" value="1"/>
</dbReference>
<evidence type="ECO:0000256" key="3">
    <source>
        <dbReference type="ARBA" id="ARBA00012058"/>
    </source>
</evidence>
<comment type="subcellular location">
    <subcellularLocation>
        <location evidence="11">Cytoplasm</location>
    </subcellularLocation>
    <subcellularLocation>
        <location evidence="11">Secreted</location>
    </subcellularLocation>
    <subcellularLocation>
        <location evidence="11">Cell surface</location>
    </subcellularLocation>
    <text evidence="11">Fractions of enolase are present in both the cytoplasm and on the cell surface.</text>
</comment>
<evidence type="ECO:0000259" key="16">
    <source>
        <dbReference type="SMART" id="SM01193"/>
    </source>
</evidence>
<evidence type="ECO:0000313" key="18">
    <source>
        <dbReference type="Proteomes" id="UP000013963"/>
    </source>
</evidence>
<evidence type="ECO:0000313" key="17">
    <source>
        <dbReference type="EMBL" id="AGM26357.1"/>
    </source>
</evidence>
<keyword evidence="18" id="KW-1185">Reference proteome</keyword>
<feature type="binding site" evidence="11">
    <location>
        <position position="163"/>
    </location>
    <ligand>
        <name>(2R)-2-phosphoglycerate</name>
        <dbReference type="ChEBI" id="CHEBI:58289"/>
    </ligand>
</feature>
<dbReference type="PANTHER" id="PTHR11902:SF1">
    <property type="entry name" value="ENOLASE"/>
    <property type="match status" value="1"/>
</dbReference>
<name>R4U4F2_9MOLU</name>
<keyword evidence="7 11" id="KW-0479">Metal-binding</keyword>
<dbReference type="PROSITE" id="PS00164">
    <property type="entry name" value="ENOLASE"/>
    <property type="match status" value="1"/>
</dbReference>
<feature type="binding site" evidence="13">
    <location>
        <position position="411"/>
    </location>
    <ligand>
        <name>substrate</name>
    </ligand>
</feature>
<dbReference type="GO" id="GO:0004634">
    <property type="term" value="F:phosphopyruvate hydratase activity"/>
    <property type="evidence" value="ECO:0007669"/>
    <property type="project" value="UniProtKB-UniRule"/>
</dbReference>
<evidence type="ECO:0000256" key="6">
    <source>
        <dbReference type="ARBA" id="ARBA00022525"/>
    </source>
</evidence>
<dbReference type="SFLD" id="SFLDS00001">
    <property type="entry name" value="Enolase"/>
    <property type="match status" value="1"/>
</dbReference>
<dbReference type="SFLD" id="SFLDG00178">
    <property type="entry name" value="enolase"/>
    <property type="match status" value="1"/>
</dbReference>
<dbReference type="Gene3D" id="3.30.390.10">
    <property type="entry name" value="Enolase-like, N-terminal domain"/>
    <property type="match status" value="1"/>
</dbReference>
<dbReference type="Gene3D" id="3.20.20.120">
    <property type="entry name" value="Enolase-like C-terminal domain"/>
    <property type="match status" value="1"/>
</dbReference>
<dbReference type="OrthoDB" id="9804716at2"/>
<dbReference type="RefSeq" id="WP_016341000.1">
    <property type="nucleotide sequence ID" value="NC_021284.1"/>
</dbReference>
<keyword evidence="10 11" id="KW-0456">Lyase</keyword>
<evidence type="ECO:0000256" key="4">
    <source>
        <dbReference type="ARBA" id="ARBA00017068"/>
    </source>
</evidence>
<protein>
    <recommendedName>
        <fullName evidence="4 11">Enolase</fullName>
        <ecNumber evidence="3 11">4.2.1.11</ecNumber>
    </recommendedName>
    <alternativeName>
        <fullName evidence="11">2-phospho-D-glycerate hydro-lyase</fullName>
    </alternativeName>
    <alternativeName>
        <fullName evidence="11">2-phosphoglycerate dehydratase</fullName>
    </alternativeName>
</protein>
<dbReference type="KEGG" id="ssyr:SSYRP_v1c07670"/>
<dbReference type="AlphaFoldDB" id="R4U4F2"/>
<comment type="cofactor">
    <cofactor evidence="11">
        <name>Mg(2+)</name>
        <dbReference type="ChEBI" id="CHEBI:18420"/>
    </cofactor>
    <text evidence="11">Binds a second Mg(2+) ion via substrate during catalysis.</text>
</comment>
<dbReference type="eggNOG" id="COG0148">
    <property type="taxonomic scope" value="Bacteria"/>
</dbReference>
<dbReference type="SUPFAM" id="SSF54826">
    <property type="entry name" value="Enolase N-terminal domain-like"/>
    <property type="match status" value="1"/>
</dbReference>
<feature type="binding site" evidence="11">
    <location>
        <position position="360"/>
    </location>
    <ligand>
        <name>(2R)-2-phosphoglycerate</name>
        <dbReference type="ChEBI" id="CHEBI:58289"/>
    </ligand>
</feature>
<dbReference type="UniPathway" id="UPA00109">
    <property type="reaction ID" value="UER00187"/>
</dbReference>
<feature type="binding site" evidence="11">
    <location>
        <position position="411"/>
    </location>
    <ligand>
        <name>(2R)-2-phosphoglycerate</name>
        <dbReference type="ChEBI" id="CHEBI:58289"/>
    </ligand>
</feature>
<dbReference type="InterPro" id="IPR036849">
    <property type="entry name" value="Enolase-like_C_sf"/>
</dbReference>
<dbReference type="EMBL" id="CP005078">
    <property type="protein sequence ID" value="AGM26357.1"/>
    <property type="molecule type" value="Genomic_DNA"/>
</dbReference>
<dbReference type="PATRIC" id="fig|1276229.3.peg.762"/>
<dbReference type="GO" id="GO:0006096">
    <property type="term" value="P:glycolytic process"/>
    <property type="evidence" value="ECO:0007669"/>
    <property type="project" value="UniProtKB-UniRule"/>
</dbReference>
<comment type="catalytic activity">
    <reaction evidence="11">
        <text>(2R)-2-phosphoglycerate = phosphoenolpyruvate + H2O</text>
        <dbReference type="Rhea" id="RHEA:10164"/>
        <dbReference type="ChEBI" id="CHEBI:15377"/>
        <dbReference type="ChEBI" id="CHEBI:58289"/>
        <dbReference type="ChEBI" id="CHEBI:58702"/>
        <dbReference type="EC" id="4.2.1.11"/>
    </reaction>
</comment>
<evidence type="ECO:0000256" key="2">
    <source>
        <dbReference type="ARBA" id="ARBA00009604"/>
    </source>
</evidence>
<dbReference type="Proteomes" id="UP000013963">
    <property type="component" value="Chromosome"/>
</dbReference>
<comment type="cofactor">
    <cofactor evidence="14">
        <name>Mg(2+)</name>
        <dbReference type="ChEBI" id="CHEBI:18420"/>
    </cofactor>
    <text evidence="14">Mg(2+) is required for catalysis and for stabilizing the dimer.</text>
</comment>
<dbReference type="InterPro" id="IPR000941">
    <property type="entry name" value="Enolase"/>
</dbReference>
<dbReference type="PIRSF" id="PIRSF001400">
    <property type="entry name" value="Enolase"/>
    <property type="match status" value="1"/>
</dbReference>
<dbReference type="SFLD" id="SFLDF00002">
    <property type="entry name" value="enolase"/>
    <property type="match status" value="1"/>
</dbReference>